<comment type="catalytic activity">
    <reaction evidence="4">
        <text>cytidine(34) in elongator tRNA(Met) + acetate + ATP = N(4)-acetylcytidine(34) in elongator tRNA(Met) + AMP + diphosphate</text>
        <dbReference type="Rhea" id="RHEA:58144"/>
        <dbReference type="Rhea" id="RHEA-COMP:10693"/>
        <dbReference type="Rhea" id="RHEA-COMP:10694"/>
        <dbReference type="ChEBI" id="CHEBI:30089"/>
        <dbReference type="ChEBI" id="CHEBI:30616"/>
        <dbReference type="ChEBI" id="CHEBI:33019"/>
        <dbReference type="ChEBI" id="CHEBI:74900"/>
        <dbReference type="ChEBI" id="CHEBI:82748"/>
        <dbReference type="ChEBI" id="CHEBI:456215"/>
    </reaction>
</comment>
<dbReference type="KEGG" id="slz:B5P37_09695"/>
<sequence>MKSVAMITEYNPFHNGHLYHARQSKKLAQADVAIAIMSGQFMMRGMPAMFNKFHRAQMALQGVDLVVELPLVGTLSSSDIFAQMGVKVADYLQADTLSFGSESGEVAALKKATQRIIELEQSTTFQEAIKSGKSYARIVSETLQDDLLTQPNNILAITYLKQRLYQQSTIEAITVPRRHTHHHDTTMRHHTFASGSAIRQSIVRGDHQWHAMVPTENIPLMSKPFLDQQRLFDFIKYATLQHHPSSLKQIYTMSEGFENRLYRAVTTSNDYATLMHKLKTKRYTYTHIQRILMNVLLHFQYTDADTDVHAVRILAMNDTGQRYLKHLKTVAPERQLITNLTRENAIWFNHEIKATHIYNCLTGDQKTDFNTPVQTLQTQ</sequence>
<feature type="binding site" evidence="4">
    <location>
        <begin position="7"/>
        <end position="20"/>
    </location>
    <ligand>
        <name>ATP</name>
        <dbReference type="ChEBI" id="CHEBI:30616"/>
    </ligand>
</feature>
<accession>A0AAC9RUV3</accession>
<organism evidence="5 6">
    <name type="scientific">Staphylococcus lutrae</name>
    <dbReference type="NCBI Taxonomy" id="155085"/>
    <lineage>
        <taxon>Bacteria</taxon>
        <taxon>Bacillati</taxon>
        <taxon>Bacillota</taxon>
        <taxon>Bacilli</taxon>
        <taxon>Bacillales</taxon>
        <taxon>Staphylococcaceae</taxon>
        <taxon>Staphylococcus</taxon>
    </lineage>
</organism>
<dbReference type="GO" id="GO:0016879">
    <property type="term" value="F:ligase activity, forming carbon-nitrogen bonds"/>
    <property type="evidence" value="ECO:0007669"/>
    <property type="project" value="UniProtKB-UniRule"/>
</dbReference>
<dbReference type="PANTHER" id="PTHR37825:SF1">
    <property type="entry name" value="TRNA(MET) CYTIDINE ACETATE LIGASE"/>
    <property type="match status" value="1"/>
</dbReference>
<feature type="binding site" evidence="4">
    <location>
        <position position="152"/>
    </location>
    <ligand>
        <name>ATP</name>
        <dbReference type="ChEBI" id="CHEBI:30616"/>
    </ligand>
</feature>
<dbReference type="EC" id="6.3.4.-" evidence="4"/>
<dbReference type="Proteomes" id="UP000242864">
    <property type="component" value="Chromosome"/>
</dbReference>
<dbReference type="SUPFAM" id="SSF52374">
    <property type="entry name" value="Nucleotidylyl transferase"/>
    <property type="match status" value="1"/>
</dbReference>
<protein>
    <recommendedName>
        <fullName evidence="4">tRNA(Met) cytidine acetate ligase</fullName>
        <ecNumber evidence="4">6.3.4.-</ecNumber>
    </recommendedName>
</protein>
<keyword evidence="3 4" id="KW-0819">tRNA processing</keyword>
<dbReference type="Pfam" id="PF05636">
    <property type="entry name" value="HIGH_NTase1"/>
    <property type="match status" value="1"/>
</dbReference>
<dbReference type="EMBL" id="CP020773">
    <property type="protein sequence ID" value="ARJ51564.1"/>
    <property type="molecule type" value="Genomic_DNA"/>
</dbReference>
<dbReference type="GO" id="GO:0005524">
    <property type="term" value="F:ATP binding"/>
    <property type="evidence" value="ECO:0007669"/>
    <property type="project" value="UniProtKB-KW"/>
</dbReference>
<dbReference type="InterPro" id="IPR008513">
    <property type="entry name" value="tRNA(Met)_cyd_acetate_ligase"/>
</dbReference>
<dbReference type="Gene3D" id="3.40.50.620">
    <property type="entry name" value="HUPs"/>
    <property type="match status" value="1"/>
</dbReference>
<proteinExistence type="inferred from homology"/>
<keyword evidence="4" id="KW-0067">ATP-binding</keyword>
<keyword evidence="2 4" id="KW-0436">Ligase</keyword>
<keyword evidence="1 4" id="KW-0820">tRNA-binding</keyword>
<gene>
    <name evidence="4" type="primary">tmcAL</name>
    <name evidence="5" type="ORF">B5P37_09695</name>
</gene>
<keyword evidence="4" id="KW-0547">Nucleotide-binding</keyword>
<dbReference type="RefSeq" id="WP_085238026.1">
    <property type="nucleotide sequence ID" value="NZ_CP020773.1"/>
</dbReference>
<dbReference type="NCBIfam" id="NF010191">
    <property type="entry name" value="PRK13670.1"/>
    <property type="match status" value="1"/>
</dbReference>
<evidence type="ECO:0000256" key="3">
    <source>
        <dbReference type="ARBA" id="ARBA00022694"/>
    </source>
</evidence>
<feature type="binding site" evidence="4">
    <location>
        <position position="177"/>
    </location>
    <ligand>
        <name>ATP</name>
        <dbReference type="ChEBI" id="CHEBI:30616"/>
    </ligand>
</feature>
<keyword evidence="6" id="KW-1185">Reference proteome</keyword>
<comment type="similarity">
    <text evidence="4">Belongs to the TmcAL family.</text>
</comment>
<feature type="binding site" evidence="4">
    <location>
        <position position="100"/>
    </location>
    <ligand>
        <name>ATP</name>
        <dbReference type="ChEBI" id="CHEBI:30616"/>
    </ligand>
</feature>
<evidence type="ECO:0000256" key="1">
    <source>
        <dbReference type="ARBA" id="ARBA00022555"/>
    </source>
</evidence>
<evidence type="ECO:0000256" key="2">
    <source>
        <dbReference type="ARBA" id="ARBA00022598"/>
    </source>
</evidence>
<dbReference type="InterPro" id="IPR014729">
    <property type="entry name" value="Rossmann-like_a/b/a_fold"/>
</dbReference>
<dbReference type="GO" id="GO:0005737">
    <property type="term" value="C:cytoplasm"/>
    <property type="evidence" value="ECO:0007669"/>
    <property type="project" value="UniProtKB-SubCell"/>
</dbReference>
<comment type="caution">
    <text evidence="4">Lacks conserved residue(s) required for the propagation of feature annotation.</text>
</comment>
<evidence type="ECO:0000256" key="4">
    <source>
        <dbReference type="HAMAP-Rule" id="MF_01539"/>
    </source>
</evidence>
<evidence type="ECO:0000313" key="6">
    <source>
        <dbReference type="Proteomes" id="UP000242864"/>
    </source>
</evidence>
<dbReference type="GO" id="GO:0006400">
    <property type="term" value="P:tRNA modification"/>
    <property type="evidence" value="ECO:0007669"/>
    <property type="project" value="UniProtKB-UniRule"/>
</dbReference>
<comment type="subcellular location">
    <subcellularLocation>
        <location evidence="4">Cytoplasm</location>
    </subcellularLocation>
</comment>
<name>A0AAC9RUV3_9STAP</name>
<dbReference type="AlphaFoldDB" id="A0AAC9RUV3"/>
<dbReference type="GO" id="GO:0000049">
    <property type="term" value="F:tRNA binding"/>
    <property type="evidence" value="ECO:0007669"/>
    <property type="project" value="UniProtKB-KW"/>
</dbReference>
<comment type="function">
    <text evidence="4">Catalyzes the formation of N(4)-acetylcytidine (ac(4)C) at the wobble position of elongator tRNA(Met), using acetate and ATP as substrates. First activates an acetate ion to form acetyladenylate (Ac-AMP) and then transfers the acetyl group to tRNA to form ac(4)C34.</text>
</comment>
<dbReference type="PANTHER" id="PTHR37825">
    <property type="entry name" value="TRNA(MET) CYTIDINE ACETATE LIGASE"/>
    <property type="match status" value="1"/>
</dbReference>
<keyword evidence="4" id="KW-0694">RNA-binding</keyword>
<keyword evidence="4" id="KW-0963">Cytoplasm</keyword>
<dbReference type="HAMAP" id="MF_01539">
    <property type="entry name" value="TmcAL"/>
    <property type="match status" value="1"/>
</dbReference>
<reference evidence="5 6" key="1">
    <citation type="submission" date="2017-04" db="EMBL/GenBank/DDBJ databases">
        <authorList>
            <person name="Veseli I.A."/>
            <person name="Tang C."/>
            <person name="Pombert J.-F."/>
        </authorList>
    </citation>
    <scope>NUCLEOTIDE SEQUENCE [LARGE SCALE GENOMIC DNA]</scope>
    <source>
        <strain evidence="5 6">ATCC 700373</strain>
    </source>
</reference>
<evidence type="ECO:0000313" key="5">
    <source>
        <dbReference type="EMBL" id="ARJ51564.1"/>
    </source>
</evidence>